<evidence type="ECO:0000256" key="1">
    <source>
        <dbReference type="ARBA" id="ARBA00022679"/>
    </source>
</evidence>
<dbReference type="EMBL" id="UOFH01000114">
    <property type="protein sequence ID" value="VAW59936.1"/>
    <property type="molecule type" value="Genomic_DNA"/>
</dbReference>
<dbReference type="SUPFAM" id="SSF55874">
    <property type="entry name" value="ATPase domain of HSP90 chaperone/DNA topoisomerase II/histidine kinase"/>
    <property type="match status" value="1"/>
</dbReference>
<evidence type="ECO:0008006" key="4">
    <source>
        <dbReference type="Google" id="ProtNLM"/>
    </source>
</evidence>
<gene>
    <name evidence="3" type="ORF">MNBD_GAMMA08-3105</name>
</gene>
<dbReference type="GO" id="GO:0000160">
    <property type="term" value="P:phosphorelay signal transduction system"/>
    <property type="evidence" value="ECO:0007669"/>
    <property type="project" value="UniProtKB-KW"/>
</dbReference>
<proteinExistence type="predicted"/>
<keyword evidence="2" id="KW-0418">Kinase</keyword>
<dbReference type="Gene3D" id="3.30.565.10">
    <property type="entry name" value="Histidine kinase-like ATPase, C-terminal domain"/>
    <property type="match status" value="1"/>
</dbReference>
<evidence type="ECO:0000313" key="3">
    <source>
        <dbReference type="EMBL" id="VAW59936.1"/>
    </source>
</evidence>
<evidence type="ECO:0000256" key="2">
    <source>
        <dbReference type="ARBA" id="ARBA00022777"/>
    </source>
</evidence>
<reference evidence="3" key="1">
    <citation type="submission" date="2018-06" db="EMBL/GenBank/DDBJ databases">
        <authorList>
            <person name="Zhirakovskaya E."/>
        </authorList>
    </citation>
    <scope>NUCLEOTIDE SEQUENCE</scope>
</reference>
<accession>A0A3B0XUA3</accession>
<dbReference type="PANTHER" id="PTHR24421">
    <property type="entry name" value="NITRATE/NITRITE SENSOR PROTEIN NARX-RELATED"/>
    <property type="match status" value="1"/>
</dbReference>
<dbReference type="InterPro" id="IPR050482">
    <property type="entry name" value="Sensor_HK_TwoCompSys"/>
</dbReference>
<organism evidence="3">
    <name type="scientific">hydrothermal vent metagenome</name>
    <dbReference type="NCBI Taxonomy" id="652676"/>
    <lineage>
        <taxon>unclassified sequences</taxon>
        <taxon>metagenomes</taxon>
        <taxon>ecological metagenomes</taxon>
    </lineage>
</organism>
<dbReference type="InterPro" id="IPR036890">
    <property type="entry name" value="HATPase_C_sf"/>
</dbReference>
<name>A0A3B0XUA3_9ZZZZ</name>
<dbReference type="AlphaFoldDB" id="A0A3B0XUA3"/>
<keyword evidence="1" id="KW-0808">Transferase</keyword>
<protein>
    <recommendedName>
        <fullName evidence="4">Signal transduction histidine kinase subgroup 3 dimerisation and phosphoacceptor domain-containing protein</fullName>
    </recommendedName>
</protein>
<sequence>MHKSLEKNLPFLVEEFSSRGVPIDTRWKSILQRFFSDCSLAPSTYTISDCQINTEKNLEVPSVLLKFGYILTSSAEFTNDDAELADSLLKLTKQFITIEEAVEIGATVERQRIARDLHDDVAARMLTLIHAAKDEQTIALSRSILKSLRNCIYTLDNKSTASILDAITDVRAEIQDRLNSIGMQLIWHQSDNLSGLSFTPRQHINLNRMLHEITTNIIRHANAQFMEVIISLDKRNMTVECSDNGQGFDLKNCIPGKGLNNIQTRAQELEGNATWFNLNDPETGENKGSCIRVNFLITDTSE</sequence>
<dbReference type="GO" id="GO:0016301">
    <property type="term" value="F:kinase activity"/>
    <property type="evidence" value="ECO:0007669"/>
    <property type="project" value="UniProtKB-KW"/>
</dbReference>